<evidence type="ECO:0000256" key="5">
    <source>
        <dbReference type="ARBA" id="ARBA00022989"/>
    </source>
</evidence>
<dbReference type="PANTHER" id="PTHR30252:SF0">
    <property type="entry name" value="PEPTIDE TRANSPORTER CSTA"/>
    <property type="match status" value="1"/>
</dbReference>
<dbReference type="InterPro" id="IPR003706">
    <property type="entry name" value="CstA_N"/>
</dbReference>
<dbReference type="GO" id="GO:0009267">
    <property type="term" value="P:cellular response to starvation"/>
    <property type="evidence" value="ECO:0007669"/>
    <property type="project" value="InterPro"/>
</dbReference>
<feature type="transmembrane region" description="Helical" evidence="7">
    <location>
        <begin position="458"/>
        <end position="477"/>
    </location>
</feature>
<sequence length="546" mass="58557">MSGVLLLLVTFLLFILAYIFYGGWLAKQWGLNPQGKTPAHELYDGVDYVPAKAPVLLGHHFASIAGAGPINGPVLAAVFGWLPVTLWIVIGNIFMGAVHDFGSLMASIRHKGLSIGGIIDANVGKGAKRLFLLFSWLTLVLIIAAFANIVADTFVATPQTATASLLFIPLAMVFGFSIYRRNAPLLVSTFVGLAVLVLCIWLGLSFPIKLSKTAWLVLISFYIIGASVMPVWILLQPRDYLNSFLLYAMILGGFIGVILYHPTIAMPAVTTLKHPTQGYLFPMLFITIACGAISGFHSLVASGTTAKQLDKEGDAKVIGYGGMLIEGALAILATLSAVYLTTDGYATLLKGGPVNVFSTGLATFMTSFGIEATAGKTFVALAVSAFALTTLDTAARLGRFAFQEFFQETTTAEAGSSSSSSSSMSFLANRYVASVITIGISIYLAFTSWRVIWPMFGSANQLLAAVALLAVATWLANKGMNNKMLIAPMIFMFIVTLTALVFLIQSNIAKGNFILVFFAGLLFVLAILLIVLSYNVLSRKRKRQEA</sequence>
<feature type="transmembrane region" description="Helical" evidence="7">
    <location>
        <begin position="489"/>
        <end position="508"/>
    </location>
</feature>
<feature type="transmembrane region" description="Helical" evidence="7">
    <location>
        <begin position="317"/>
        <end position="341"/>
    </location>
</feature>
<keyword evidence="4 7" id="KW-0812">Transmembrane</keyword>
<feature type="transmembrane region" description="Helical" evidence="7">
    <location>
        <begin position="361"/>
        <end position="389"/>
    </location>
</feature>
<feature type="transmembrane region" description="Helical" evidence="7">
    <location>
        <begin position="514"/>
        <end position="537"/>
    </location>
</feature>
<evidence type="ECO:0000259" key="8">
    <source>
        <dbReference type="Pfam" id="PF02554"/>
    </source>
</evidence>
<feature type="transmembrane region" description="Helical" evidence="7">
    <location>
        <begin position="244"/>
        <end position="261"/>
    </location>
</feature>
<comment type="caution">
    <text evidence="9">The sequence shown here is derived from an EMBL/GenBank/DDBJ whole genome shotgun (WGS) entry which is preliminary data.</text>
</comment>
<dbReference type="Proteomes" id="UP000005273">
    <property type="component" value="Unassembled WGS sequence"/>
</dbReference>
<dbReference type="GO" id="GO:0005886">
    <property type="term" value="C:plasma membrane"/>
    <property type="evidence" value="ECO:0007669"/>
    <property type="project" value="UniProtKB-SubCell"/>
</dbReference>
<feature type="domain" description="CstA N-terminal" evidence="8">
    <location>
        <begin position="3"/>
        <end position="348"/>
    </location>
</feature>
<evidence type="ECO:0000313" key="10">
    <source>
        <dbReference type="Proteomes" id="UP000005273"/>
    </source>
</evidence>
<evidence type="ECO:0000256" key="3">
    <source>
        <dbReference type="ARBA" id="ARBA00022475"/>
    </source>
</evidence>
<proteinExistence type="inferred from homology"/>
<dbReference type="eggNOG" id="COG1966">
    <property type="taxonomic scope" value="Bacteria"/>
</dbReference>
<evidence type="ECO:0000313" key="9">
    <source>
        <dbReference type="EMBL" id="KRT35670.1"/>
    </source>
</evidence>
<feature type="transmembrane region" description="Helical" evidence="7">
    <location>
        <begin position="78"/>
        <end position="101"/>
    </location>
</feature>
<feature type="transmembrane region" description="Helical" evidence="7">
    <location>
        <begin position="161"/>
        <end position="179"/>
    </location>
</feature>
<feature type="transmembrane region" description="Helical" evidence="7">
    <location>
        <begin position="431"/>
        <end position="452"/>
    </location>
</feature>
<dbReference type="EMBL" id="ACJX03000001">
    <property type="protein sequence ID" value="KRT35670.1"/>
    <property type="molecule type" value="Genomic_DNA"/>
</dbReference>
<gene>
    <name evidence="9" type="ORF">HMPREF1705_02913</name>
</gene>
<evidence type="ECO:0000256" key="2">
    <source>
        <dbReference type="ARBA" id="ARBA00007755"/>
    </source>
</evidence>
<keyword evidence="6 7" id="KW-0472">Membrane</keyword>
<keyword evidence="5 7" id="KW-1133">Transmembrane helix</keyword>
<dbReference type="PANTHER" id="PTHR30252">
    <property type="entry name" value="INNER MEMBRANE PEPTIDE TRANSPORTER"/>
    <property type="match status" value="1"/>
</dbReference>
<dbReference type="AlphaFoldDB" id="A0A0T5XBI5"/>
<evidence type="ECO:0000256" key="1">
    <source>
        <dbReference type="ARBA" id="ARBA00004651"/>
    </source>
</evidence>
<keyword evidence="3" id="KW-1003">Cell membrane</keyword>
<evidence type="ECO:0000256" key="7">
    <source>
        <dbReference type="SAM" id="Phobius"/>
    </source>
</evidence>
<dbReference type="InterPro" id="IPR051605">
    <property type="entry name" value="CstA"/>
</dbReference>
<dbReference type="RefSeq" id="WP_009201625.1">
    <property type="nucleotide sequence ID" value="NZ_ACJX03000001.1"/>
</dbReference>
<dbReference type="Pfam" id="PF02554">
    <property type="entry name" value="CstA"/>
    <property type="match status" value="1"/>
</dbReference>
<feature type="transmembrane region" description="Helical" evidence="7">
    <location>
        <begin position="281"/>
        <end position="305"/>
    </location>
</feature>
<organism evidence="9 10">
    <name type="scientific">Acetomicrobium hydrogeniformans ATCC BAA-1850</name>
    <dbReference type="NCBI Taxonomy" id="592015"/>
    <lineage>
        <taxon>Bacteria</taxon>
        <taxon>Thermotogati</taxon>
        <taxon>Synergistota</taxon>
        <taxon>Synergistia</taxon>
        <taxon>Synergistales</taxon>
        <taxon>Acetomicrobiaceae</taxon>
        <taxon>Acetomicrobium</taxon>
    </lineage>
</organism>
<evidence type="ECO:0000256" key="4">
    <source>
        <dbReference type="ARBA" id="ARBA00022692"/>
    </source>
</evidence>
<keyword evidence="10" id="KW-1185">Reference proteome</keyword>
<evidence type="ECO:0000256" key="6">
    <source>
        <dbReference type="ARBA" id="ARBA00023136"/>
    </source>
</evidence>
<feature type="transmembrane region" description="Helical" evidence="7">
    <location>
        <begin position="130"/>
        <end position="149"/>
    </location>
</feature>
<comment type="subcellular location">
    <subcellularLocation>
        <location evidence="1">Cell membrane</location>
        <topology evidence="1">Multi-pass membrane protein</topology>
    </subcellularLocation>
</comment>
<dbReference type="STRING" id="592015.HMPREF1705_02913"/>
<accession>A0A0T5XBI5</accession>
<protein>
    <submittedName>
        <fullName evidence="9">Carbon starvation protein CstA</fullName>
    </submittedName>
</protein>
<comment type="similarity">
    <text evidence="2">Belongs to the peptide transporter carbon starvation (CstA) (TC 2.A.114) family.</text>
</comment>
<feature type="transmembrane region" description="Helical" evidence="7">
    <location>
        <begin position="186"/>
        <end position="208"/>
    </location>
</feature>
<reference evidence="10" key="1">
    <citation type="submission" date="2012-09" db="EMBL/GenBank/DDBJ databases">
        <authorList>
            <person name="Weinstock G."/>
            <person name="Sodergren E."/>
            <person name="Clifton S."/>
            <person name="Fulton L."/>
            <person name="Fulton B."/>
            <person name="Courtney L."/>
            <person name="Fronick C."/>
            <person name="Harrison M."/>
            <person name="Strong C."/>
            <person name="Farmer C."/>
            <person name="Delehaunty K."/>
            <person name="Markovic C."/>
            <person name="Hall O."/>
            <person name="Minx P."/>
            <person name="Tomlinson C."/>
            <person name="Mitreva M."/>
            <person name="Nelson J."/>
            <person name="Hou S."/>
            <person name="Wollam A."/>
            <person name="Pepin K.H."/>
            <person name="Johnson M."/>
            <person name="Bhonagiri V."/>
            <person name="Nash W.E."/>
            <person name="Suruliraj S."/>
            <person name="Warren W."/>
            <person name="Chinwalla A."/>
            <person name="Mardis E.R."/>
            <person name="Wilson R.K."/>
        </authorList>
    </citation>
    <scope>NUCLEOTIDE SEQUENCE [LARGE SCALE GENOMIC DNA]</scope>
    <source>
        <strain evidence="10">OS1</strain>
    </source>
</reference>
<feature type="transmembrane region" description="Helical" evidence="7">
    <location>
        <begin position="214"/>
        <end position="235"/>
    </location>
</feature>
<dbReference type="OrthoDB" id="9761224at2"/>
<name>A0A0T5XBI5_9BACT</name>